<sequence>MGSRQSAVATCSSNLQQQPAAAGSRCEASTSQVSSWHLSAVNPPSIFLPLRMPHGLQAVSISESQVRSIGVSIVLQVSSSKFEALGQIVLHLGFTGRTERKAWATPRSATACASSDQSLFSDTSSSGGGGGGGGGGGLAAPRGSPQ</sequence>
<accession>A0A8K0J8R8</accession>
<evidence type="ECO:0000256" key="1">
    <source>
        <dbReference type="SAM" id="MobiDB-lite"/>
    </source>
</evidence>
<proteinExistence type="predicted"/>
<feature type="compositionally biased region" description="Polar residues" evidence="1">
    <location>
        <begin position="113"/>
        <end position="123"/>
    </location>
</feature>
<organism evidence="2 3">
    <name type="scientific">Claviceps africana</name>
    <dbReference type="NCBI Taxonomy" id="83212"/>
    <lineage>
        <taxon>Eukaryota</taxon>
        <taxon>Fungi</taxon>
        <taxon>Dikarya</taxon>
        <taxon>Ascomycota</taxon>
        <taxon>Pezizomycotina</taxon>
        <taxon>Sordariomycetes</taxon>
        <taxon>Hypocreomycetidae</taxon>
        <taxon>Hypocreales</taxon>
        <taxon>Clavicipitaceae</taxon>
        <taxon>Claviceps</taxon>
    </lineage>
</organism>
<keyword evidence="3" id="KW-1185">Reference proteome</keyword>
<evidence type="ECO:0000313" key="3">
    <source>
        <dbReference type="Proteomes" id="UP000811619"/>
    </source>
</evidence>
<comment type="caution">
    <text evidence="2">The sequence shown here is derived from an EMBL/GenBank/DDBJ whole genome shotgun (WGS) entry which is preliminary data.</text>
</comment>
<reference evidence="2" key="1">
    <citation type="journal article" date="2020" name="bioRxiv">
        <title>Whole genome comparisons of ergot fungi reveals the divergence and evolution of species within the genus Claviceps are the result of varying mechanisms driving genome evolution and host range expansion.</title>
        <authorList>
            <person name="Wyka S.A."/>
            <person name="Mondo S.J."/>
            <person name="Liu M."/>
            <person name="Dettman J."/>
            <person name="Nalam V."/>
            <person name="Broders K.D."/>
        </authorList>
    </citation>
    <scope>NUCLEOTIDE SEQUENCE</scope>
    <source>
        <strain evidence="2">CCC 489</strain>
    </source>
</reference>
<name>A0A8K0J8R8_9HYPO</name>
<evidence type="ECO:0000313" key="2">
    <source>
        <dbReference type="EMBL" id="KAG5927746.1"/>
    </source>
</evidence>
<dbReference type="AlphaFoldDB" id="A0A8K0J8R8"/>
<gene>
    <name evidence="2" type="ORF">E4U42_001833</name>
</gene>
<dbReference type="Proteomes" id="UP000811619">
    <property type="component" value="Unassembled WGS sequence"/>
</dbReference>
<feature type="compositionally biased region" description="Gly residues" evidence="1">
    <location>
        <begin position="126"/>
        <end position="138"/>
    </location>
</feature>
<protein>
    <submittedName>
        <fullName evidence="2">Uncharacterized protein</fullName>
    </submittedName>
</protein>
<feature type="region of interest" description="Disordered" evidence="1">
    <location>
        <begin position="113"/>
        <end position="146"/>
    </location>
</feature>
<dbReference type="EMBL" id="SRPY01000159">
    <property type="protein sequence ID" value="KAG5927746.1"/>
    <property type="molecule type" value="Genomic_DNA"/>
</dbReference>